<evidence type="ECO:0000256" key="5">
    <source>
        <dbReference type="ARBA" id="ARBA00015804"/>
    </source>
</evidence>
<gene>
    <name evidence="16 19" type="primary">xerC</name>
    <name evidence="19" type="ORF">NCTC8256_06120</name>
</gene>
<feature type="active site" evidence="16">
    <location>
        <position position="150"/>
    </location>
</feature>
<comment type="cofactor">
    <cofactor evidence="1">
        <name>Mg(2+)</name>
        <dbReference type="ChEBI" id="CHEBI:18420"/>
    </cofactor>
</comment>
<keyword evidence="15 16" id="KW-0131">Cell cycle</keyword>
<dbReference type="EMBL" id="UGXR01000001">
    <property type="protein sequence ID" value="SUH12034.1"/>
    <property type="molecule type" value="Genomic_DNA"/>
</dbReference>
<feature type="active site" evidence="16">
    <location>
        <position position="245"/>
    </location>
</feature>
<dbReference type="GO" id="GO:0007059">
    <property type="term" value="P:chromosome segregation"/>
    <property type="evidence" value="ECO:0007669"/>
    <property type="project" value="UniProtKB-UniRule"/>
</dbReference>
<dbReference type="GO" id="GO:0051301">
    <property type="term" value="P:cell division"/>
    <property type="evidence" value="ECO:0007669"/>
    <property type="project" value="UniProtKB-UniRule"/>
</dbReference>
<proteinExistence type="inferred from homology"/>
<evidence type="ECO:0000313" key="19">
    <source>
        <dbReference type="EMBL" id="SUH12034.1"/>
    </source>
</evidence>
<dbReference type="GO" id="GO:0009231">
    <property type="term" value="P:riboflavin biosynthetic process"/>
    <property type="evidence" value="ECO:0007669"/>
    <property type="project" value="TreeGrafter"/>
</dbReference>
<evidence type="ECO:0000256" key="3">
    <source>
        <dbReference type="ARBA" id="ARBA00006657"/>
    </source>
</evidence>
<dbReference type="GO" id="GO:0009037">
    <property type="term" value="F:tyrosine-based site-specific recombinase activity"/>
    <property type="evidence" value="ECO:0007669"/>
    <property type="project" value="UniProtKB-UniRule"/>
</dbReference>
<reference evidence="19 20" key="1">
    <citation type="submission" date="2018-06" db="EMBL/GenBank/DDBJ databases">
        <authorList>
            <consortium name="Pathogen Informatics"/>
            <person name="Doyle S."/>
        </authorList>
    </citation>
    <scope>NUCLEOTIDE SEQUENCE [LARGE SCALE GENOMIC DNA]</scope>
    <source>
        <strain evidence="19 20">NCTC8256</strain>
    </source>
</reference>
<feature type="active site" evidence="16">
    <location>
        <position position="242"/>
    </location>
</feature>
<evidence type="ECO:0000256" key="1">
    <source>
        <dbReference type="ARBA" id="ARBA00001946"/>
    </source>
</evidence>
<comment type="subcellular location">
    <subcellularLocation>
        <location evidence="2 16">Cytoplasm</location>
    </subcellularLocation>
</comment>
<evidence type="ECO:0000256" key="4">
    <source>
        <dbReference type="ARBA" id="ARBA00011483"/>
    </source>
</evidence>
<dbReference type="SUPFAM" id="SSF56784">
    <property type="entry name" value="HAD-like"/>
    <property type="match status" value="1"/>
</dbReference>
<evidence type="ECO:0000256" key="10">
    <source>
        <dbReference type="ARBA" id="ARBA00022829"/>
    </source>
</evidence>
<dbReference type="PANTHER" id="PTHR46470">
    <property type="entry name" value="N-ACYLNEURAMINATE-9-PHOSPHATASE"/>
    <property type="match status" value="1"/>
</dbReference>
<dbReference type="Gene3D" id="1.10.443.10">
    <property type="entry name" value="Intergrase catalytic core"/>
    <property type="match status" value="1"/>
</dbReference>
<dbReference type="AlphaFoldDB" id="A0A379W0L3"/>
<evidence type="ECO:0000313" key="20">
    <source>
        <dbReference type="Proteomes" id="UP000254346"/>
    </source>
</evidence>
<dbReference type="GO" id="GO:0046872">
    <property type="term" value="F:metal ion binding"/>
    <property type="evidence" value="ECO:0007669"/>
    <property type="project" value="UniProtKB-KW"/>
</dbReference>
<dbReference type="SUPFAM" id="SSF47823">
    <property type="entry name" value="lambda integrase-like, N-terminal domain"/>
    <property type="match status" value="1"/>
</dbReference>
<organism evidence="19 20">
    <name type="scientific">Salmonella enterica I</name>
    <dbReference type="NCBI Taxonomy" id="59201"/>
    <lineage>
        <taxon>Bacteria</taxon>
        <taxon>Pseudomonadati</taxon>
        <taxon>Pseudomonadota</taxon>
        <taxon>Gammaproteobacteria</taxon>
        <taxon>Enterobacterales</taxon>
        <taxon>Enterobacteriaceae</taxon>
        <taxon>Salmonella</taxon>
    </lineage>
</organism>
<dbReference type="InterPro" id="IPR011931">
    <property type="entry name" value="Recomb_XerC"/>
</dbReference>
<dbReference type="InterPro" id="IPR006439">
    <property type="entry name" value="HAD-SF_hydro_IA"/>
</dbReference>
<comment type="subunit">
    <text evidence="4 16">Forms a cyclic heterotetrameric complex composed of two molecules of XerC and two molecules of XerD, in which XerC interacts with XerD via its C-terminal region, XerD interacts with XerC via its C-terminal region and so on.</text>
</comment>
<sequence>MTDVALSQDVSRFLRYLGVERQLSPITLLNYQRQLDAIIALAGETGLKSWQQCDAAIVRSFAVRSRRKGLGPASLALRLSALRSFFDWLVSQGELKANPAKGVSAPKAPRHLPKNIDVDDVNRLLDIDLNDPLAVRDRAMLEVMYGAGLRLSELVGLDIKHLDLDTGEVWVMGKGSKERRLPIGRNAVTWIEHWLDLRGLFASDEEALFLSKLGKRISARNVQKRFAEWGIKQGLNSHVHPHKLRHSFATHMLESSGDLRGVQELLGHANLSTTQIYTHLDFQHLASVYDAAHPRAKRGKIMRFYRPLGRIAALTFDLDDTLYDNRPVILRTEQEALAFMQNYHPSLRSFQNVDLQRIRQAVREAEPEIYHDVTRWRHRAIEQAMRDAGLSAQEAIAGANAAMMHFAKWRSQIEVPQATHETLQQLAKKWPLVAITNGNAQPELFGLGDYFKFVLRAGPDGRSKPFSDMYFLAAEKLHVPIGEILHVGDDLTTDVAGAIRCGMQACWIKPENADLMRTQDSRLLPHIEISRLASLTSLI</sequence>
<dbReference type="InterPro" id="IPR010998">
    <property type="entry name" value="Integrase_recombinase_N"/>
</dbReference>
<keyword evidence="9" id="KW-0378">Hydrolase</keyword>
<keyword evidence="10 16" id="KW-0159">Chromosome partition</keyword>
<feature type="active site" evidence="16">
    <location>
        <position position="174"/>
    </location>
</feature>
<evidence type="ECO:0000256" key="7">
    <source>
        <dbReference type="ARBA" id="ARBA00022618"/>
    </source>
</evidence>
<evidence type="ECO:0000256" key="13">
    <source>
        <dbReference type="ARBA" id="ARBA00023125"/>
    </source>
</evidence>
<dbReference type="Gene3D" id="1.10.150.130">
    <property type="match status" value="1"/>
</dbReference>
<evidence type="ECO:0000256" key="15">
    <source>
        <dbReference type="ARBA" id="ARBA00023306"/>
    </source>
</evidence>
<comment type="activity regulation">
    <text evidence="16">FtsK may regulate the catalytic switch between XerC and XerD in the heterotetrameric complex during the two steps of the recombination process.</text>
</comment>
<dbReference type="Pfam" id="PF00702">
    <property type="entry name" value="Hydrolase"/>
    <property type="match status" value="1"/>
</dbReference>
<dbReference type="Pfam" id="PF00589">
    <property type="entry name" value="Phage_integrase"/>
    <property type="match status" value="1"/>
</dbReference>
<name>A0A379W0L3_SALET</name>
<keyword evidence="13 16" id="KW-0238">DNA-binding</keyword>
<dbReference type="InterPro" id="IPR036412">
    <property type="entry name" value="HAD-like_sf"/>
</dbReference>
<dbReference type="PANTHER" id="PTHR46470:SF4">
    <property type="entry name" value="5-AMINO-6-(5-PHOSPHO-D-RIBITYLAMINO)URACIL PHOSPHATASE YIGB"/>
    <property type="match status" value="1"/>
</dbReference>
<dbReference type="InterPro" id="IPR011010">
    <property type="entry name" value="DNA_brk_join_enz"/>
</dbReference>
<dbReference type="GO" id="GO:0003677">
    <property type="term" value="F:DNA binding"/>
    <property type="evidence" value="ECO:0007669"/>
    <property type="project" value="UniProtKB-UniRule"/>
</dbReference>
<evidence type="ECO:0000256" key="11">
    <source>
        <dbReference type="ARBA" id="ARBA00022842"/>
    </source>
</evidence>
<protein>
    <recommendedName>
        <fullName evidence="5 16">Tyrosine recombinase XerC</fullName>
    </recommendedName>
</protein>
<dbReference type="InterPro" id="IPR044068">
    <property type="entry name" value="CB"/>
</dbReference>
<comment type="similarity">
    <text evidence="3 16">Belongs to the 'phage' integrase family. XerC subfamily.</text>
</comment>
<dbReference type="InterPro" id="IPR004107">
    <property type="entry name" value="Integrase_SAM-like_N"/>
</dbReference>
<dbReference type="Gene3D" id="3.40.50.1000">
    <property type="entry name" value="HAD superfamily/HAD-like"/>
    <property type="match status" value="1"/>
</dbReference>
<evidence type="ECO:0000256" key="6">
    <source>
        <dbReference type="ARBA" id="ARBA00022490"/>
    </source>
</evidence>
<comment type="function">
    <text evidence="16">Site-specific tyrosine recombinase, which acts by catalyzing the cutting and rejoining of the recombining DNA molecules. Binds cooperatively to specific DNA consensus sequences that are separated from XerD binding sites by a short central region, forming the heterotetrameric XerC-XerD complex that recombines DNA substrates. The complex is essential to convert dimers of the bacterial chromosome into monomers to permit their segregation at cell division. It also contributes to the segregational stability of plasmids. In the complex XerC specifically exchanges the top DNA strands.</text>
</comment>
<feature type="domain" description="Tyr recombinase" evidence="17">
    <location>
        <begin position="111"/>
        <end position="290"/>
    </location>
</feature>
<dbReference type="InterPro" id="IPR002104">
    <property type="entry name" value="Integrase_catalytic"/>
</dbReference>
<dbReference type="InterPro" id="IPR023214">
    <property type="entry name" value="HAD_sf"/>
</dbReference>
<evidence type="ECO:0000256" key="2">
    <source>
        <dbReference type="ARBA" id="ARBA00004496"/>
    </source>
</evidence>
<dbReference type="InterPro" id="IPR023009">
    <property type="entry name" value="Tyrosine_recombinase_XerC/XerD"/>
</dbReference>
<dbReference type="SUPFAM" id="SSF56349">
    <property type="entry name" value="DNA breaking-rejoining enzymes"/>
    <property type="match status" value="1"/>
</dbReference>
<dbReference type="HAMAP" id="MF_01808">
    <property type="entry name" value="Recomb_XerC_XerD"/>
    <property type="match status" value="1"/>
</dbReference>
<feature type="active site" description="O-(3'-phospho-DNA)-tyrosine intermediate" evidence="16">
    <location>
        <position position="277"/>
    </location>
</feature>
<evidence type="ECO:0000256" key="14">
    <source>
        <dbReference type="ARBA" id="ARBA00023172"/>
    </source>
</evidence>
<keyword evidence="6 16" id="KW-0963">Cytoplasm</keyword>
<evidence type="ECO:0000256" key="8">
    <source>
        <dbReference type="ARBA" id="ARBA00022723"/>
    </source>
</evidence>
<dbReference type="CDD" id="cd00798">
    <property type="entry name" value="INT_XerDC_C"/>
    <property type="match status" value="1"/>
</dbReference>
<dbReference type="GO" id="GO:0016787">
    <property type="term" value="F:hydrolase activity"/>
    <property type="evidence" value="ECO:0007669"/>
    <property type="project" value="UniProtKB-KW"/>
</dbReference>
<evidence type="ECO:0000256" key="9">
    <source>
        <dbReference type="ARBA" id="ARBA00022801"/>
    </source>
</evidence>
<evidence type="ECO:0000256" key="12">
    <source>
        <dbReference type="ARBA" id="ARBA00022908"/>
    </source>
</evidence>
<keyword evidence="14 16" id="KW-0233">DNA recombination</keyword>
<evidence type="ECO:0000256" key="16">
    <source>
        <dbReference type="HAMAP-Rule" id="MF_01808"/>
    </source>
</evidence>
<dbReference type="NCBIfam" id="NF008018">
    <property type="entry name" value="PRK10748.1"/>
    <property type="match status" value="1"/>
</dbReference>
<dbReference type="SFLD" id="SFLDS00003">
    <property type="entry name" value="Haloacid_Dehalogenase"/>
    <property type="match status" value="1"/>
</dbReference>
<dbReference type="Pfam" id="PF02899">
    <property type="entry name" value="Phage_int_SAM_1"/>
    <property type="match status" value="1"/>
</dbReference>
<keyword evidence="11" id="KW-0460">Magnesium</keyword>
<dbReference type="Proteomes" id="UP000254346">
    <property type="component" value="Unassembled WGS sequence"/>
</dbReference>
<feature type="domain" description="Core-binding (CB)" evidence="18">
    <location>
        <begin position="4"/>
        <end position="90"/>
    </location>
</feature>
<dbReference type="PROSITE" id="PS51898">
    <property type="entry name" value="TYR_RECOMBINASE"/>
    <property type="match status" value="1"/>
</dbReference>
<dbReference type="PROSITE" id="PS51900">
    <property type="entry name" value="CB"/>
    <property type="match status" value="1"/>
</dbReference>
<dbReference type="NCBIfam" id="TIGR01549">
    <property type="entry name" value="HAD-SF-IA-v1"/>
    <property type="match status" value="1"/>
</dbReference>
<keyword evidence="7 16" id="KW-0132">Cell division</keyword>
<dbReference type="SFLD" id="SFLDG01129">
    <property type="entry name" value="C1.5:_HAD__Beta-PGM__Phosphata"/>
    <property type="match status" value="1"/>
</dbReference>
<evidence type="ECO:0000259" key="17">
    <source>
        <dbReference type="PROSITE" id="PS51898"/>
    </source>
</evidence>
<dbReference type="GO" id="GO:0005737">
    <property type="term" value="C:cytoplasm"/>
    <property type="evidence" value="ECO:0007669"/>
    <property type="project" value="UniProtKB-SubCell"/>
</dbReference>
<dbReference type="Gene3D" id="1.20.120.1600">
    <property type="match status" value="1"/>
</dbReference>
<keyword evidence="12 16" id="KW-0229">DNA integration</keyword>
<keyword evidence="8" id="KW-0479">Metal-binding</keyword>
<dbReference type="FunFam" id="1.10.443.10:FF:000002">
    <property type="entry name" value="Tyrosine recombinase XerC"/>
    <property type="match status" value="1"/>
</dbReference>
<feature type="active site" evidence="16">
    <location>
        <position position="268"/>
    </location>
</feature>
<dbReference type="InterPro" id="IPR051400">
    <property type="entry name" value="HAD-like_hydrolase"/>
</dbReference>
<dbReference type="InterPro" id="IPR013762">
    <property type="entry name" value="Integrase-like_cat_sf"/>
</dbReference>
<accession>A0A379W0L3</accession>
<dbReference type="NCBIfam" id="TIGR02224">
    <property type="entry name" value="recomb_XerC"/>
    <property type="match status" value="1"/>
</dbReference>
<dbReference type="GO" id="GO:0006313">
    <property type="term" value="P:DNA transposition"/>
    <property type="evidence" value="ECO:0007669"/>
    <property type="project" value="UniProtKB-UniRule"/>
</dbReference>
<evidence type="ECO:0000259" key="18">
    <source>
        <dbReference type="PROSITE" id="PS51900"/>
    </source>
</evidence>